<dbReference type="InterPro" id="IPR012263">
    <property type="entry name" value="M_m6A_EcoRV"/>
</dbReference>
<reference evidence="9" key="1">
    <citation type="submission" date="2023-08" db="EMBL/GenBank/DDBJ databases">
        <title>Rhodospirillaceae gen. nov., a novel taxon isolated from the Yangtze River Yuezi River estuary sludge.</title>
        <authorList>
            <person name="Ruan L."/>
        </authorList>
    </citation>
    <scope>NUCLEOTIDE SEQUENCE [LARGE SCALE GENOMIC DNA]</scope>
    <source>
        <strain evidence="9">R-7</strain>
    </source>
</reference>
<keyword evidence="9" id="KW-1185">Reference proteome</keyword>
<dbReference type="InterPro" id="IPR002052">
    <property type="entry name" value="DNA_methylase_N6_adenine_CS"/>
</dbReference>
<evidence type="ECO:0000256" key="5">
    <source>
        <dbReference type="ARBA" id="ARBA00022691"/>
    </source>
</evidence>
<comment type="catalytic activity">
    <reaction evidence="6 7">
        <text>a 2'-deoxyadenosine in DNA + S-adenosyl-L-methionine = an N(6)-methyl-2'-deoxyadenosine in DNA + S-adenosyl-L-homocysteine + H(+)</text>
        <dbReference type="Rhea" id="RHEA:15197"/>
        <dbReference type="Rhea" id="RHEA-COMP:12418"/>
        <dbReference type="Rhea" id="RHEA-COMP:12419"/>
        <dbReference type="ChEBI" id="CHEBI:15378"/>
        <dbReference type="ChEBI" id="CHEBI:57856"/>
        <dbReference type="ChEBI" id="CHEBI:59789"/>
        <dbReference type="ChEBI" id="CHEBI:90615"/>
        <dbReference type="ChEBI" id="CHEBI:90616"/>
        <dbReference type="EC" id="2.1.1.72"/>
    </reaction>
</comment>
<dbReference type="NCBIfam" id="TIGR00571">
    <property type="entry name" value="dam"/>
    <property type="match status" value="1"/>
</dbReference>
<dbReference type="PANTHER" id="PTHR30481">
    <property type="entry name" value="DNA ADENINE METHYLASE"/>
    <property type="match status" value="1"/>
</dbReference>
<comment type="caution">
    <text evidence="8">The sequence shown here is derived from an EMBL/GenBank/DDBJ whole genome shotgun (WGS) entry which is preliminary data.</text>
</comment>
<evidence type="ECO:0000256" key="1">
    <source>
        <dbReference type="ARBA" id="ARBA00006594"/>
    </source>
</evidence>
<dbReference type="InterPro" id="IPR023095">
    <property type="entry name" value="Ade_MeTrfase_dom_2"/>
</dbReference>
<evidence type="ECO:0000313" key="8">
    <source>
        <dbReference type="EMBL" id="MDQ7251450.1"/>
    </source>
</evidence>
<name>A0ABU0YUQ1_9PROT</name>
<evidence type="ECO:0000313" key="9">
    <source>
        <dbReference type="Proteomes" id="UP001230156"/>
    </source>
</evidence>
<sequence>MNSATGLYGATTHGPSFLRWAGSKRKSLADLASCVPTNSNYVEPFAGSAALFFSLRPQKAVLADLNGHLINAMRQVRDNPLRIHRSLARMPRDEGSYYRAREEFNGELPQGIRSAVLFIYLNRNCFNGLWRTNLRGLFNVPYGGSEMGRNPPRKLFDTCSTALKRARLRHQDFRKTIADAGEGSFIYADPPYFTATERTFIEYGRKSFGERDLEDLIDGLKGAARRGAKIALTYNAAMPLVSIPRNWSRIQFDVTRNVGGFAGARKKQAEILYTNCRAIGVSS</sequence>
<dbReference type="Gene3D" id="1.10.1020.10">
    <property type="entry name" value="Adenine-specific Methyltransferase, Domain 2"/>
    <property type="match status" value="1"/>
</dbReference>
<dbReference type="PROSITE" id="PS00092">
    <property type="entry name" value="N6_MTASE"/>
    <property type="match status" value="1"/>
</dbReference>
<dbReference type="GO" id="GO:0032259">
    <property type="term" value="P:methylation"/>
    <property type="evidence" value="ECO:0007669"/>
    <property type="project" value="UniProtKB-KW"/>
</dbReference>
<dbReference type="InterPro" id="IPR029063">
    <property type="entry name" value="SAM-dependent_MTases_sf"/>
</dbReference>
<keyword evidence="3 7" id="KW-0489">Methyltransferase</keyword>
<proteinExistence type="inferred from homology"/>
<keyword evidence="4 7" id="KW-0808">Transferase</keyword>
<dbReference type="Gene3D" id="3.40.50.150">
    <property type="entry name" value="Vaccinia Virus protein VP39"/>
    <property type="match status" value="1"/>
</dbReference>
<dbReference type="Proteomes" id="UP001230156">
    <property type="component" value="Unassembled WGS sequence"/>
</dbReference>
<dbReference type="PANTHER" id="PTHR30481:SF3">
    <property type="entry name" value="DNA ADENINE METHYLASE"/>
    <property type="match status" value="1"/>
</dbReference>
<dbReference type="PRINTS" id="PR00505">
    <property type="entry name" value="D12N6MTFRASE"/>
</dbReference>
<evidence type="ECO:0000256" key="4">
    <source>
        <dbReference type="ARBA" id="ARBA00022679"/>
    </source>
</evidence>
<accession>A0ABU0YUQ1</accession>
<dbReference type="GO" id="GO:0009007">
    <property type="term" value="F:site-specific DNA-methyltransferase (adenine-specific) activity"/>
    <property type="evidence" value="ECO:0007669"/>
    <property type="project" value="UniProtKB-EC"/>
</dbReference>
<dbReference type="EMBL" id="JAUYVI010000012">
    <property type="protein sequence ID" value="MDQ7251450.1"/>
    <property type="molecule type" value="Genomic_DNA"/>
</dbReference>
<evidence type="ECO:0000256" key="3">
    <source>
        <dbReference type="ARBA" id="ARBA00022603"/>
    </source>
</evidence>
<comment type="similarity">
    <text evidence="1 7">Belongs to the N(4)/N(6)-methyltransferase family.</text>
</comment>
<evidence type="ECO:0000256" key="7">
    <source>
        <dbReference type="RuleBase" id="RU361257"/>
    </source>
</evidence>
<keyword evidence="5 7" id="KW-0949">S-adenosyl-L-methionine</keyword>
<dbReference type="PIRSF" id="PIRSF000398">
    <property type="entry name" value="M_m6A_EcoRV"/>
    <property type="match status" value="1"/>
</dbReference>
<organism evidence="8 9">
    <name type="scientific">Dongia sedimenti</name>
    <dbReference type="NCBI Taxonomy" id="3064282"/>
    <lineage>
        <taxon>Bacteria</taxon>
        <taxon>Pseudomonadati</taxon>
        <taxon>Pseudomonadota</taxon>
        <taxon>Alphaproteobacteria</taxon>
        <taxon>Rhodospirillales</taxon>
        <taxon>Dongiaceae</taxon>
        <taxon>Dongia</taxon>
    </lineage>
</organism>
<gene>
    <name evidence="8" type="ORF">Q8A70_27440</name>
</gene>
<protein>
    <recommendedName>
        <fullName evidence="2 7">Site-specific DNA-methyltransferase (adenine-specific)</fullName>
        <ecNumber evidence="2 7">2.1.1.72</ecNumber>
    </recommendedName>
</protein>
<dbReference type="SUPFAM" id="SSF53335">
    <property type="entry name" value="S-adenosyl-L-methionine-dependent methyltransferases"/>
    <property type="match status" value="1"/>
</dbReference>
<evidence type="ECO:0000256" key="2">
    <source>
        <dbReference type="ARBA" id="ARBA00011900"/>
    </source>
</evidence>
<evidence type="ECO:0000256" key="6">
    <source>
        <dbReference type="ARBA" id="ARBA00047942"/>
    </source>
</evidence>
<dbReference type="RefSeq" id="WP_379961845.1">
    <property type="nucleotide sequence ID" value="NZ_JAUYVI010000012.1"/>
</dbReference>
<dbReference type="Pfam" id="PF02086">
    <property type="entry name" value="MethyltransfD12"/>
    <property type="match status" value="1"/>
</dbReference>
<dbReference type="EC" id="2.1.1.72" evidence="2 7"/>
<dbReference type="InterPro" id="IPR012327">
    <property type="entry name" value="MeTrfase_D12"/>
</dbReference>